<evidence type="ECO:0000256" key="7">
    <source>
        <dbReference type="ARBA" id="ARBA00022833"/>
    </source>
</evidence>
<accession>A0ABT0PJG1</accession>
<evidence type="ECO:0000256" key="2">
    <source>
        <dbReference type="ARBA" id="ARBA00022694"/>
    </source>
</evidence>
<evidence type="ECO:0000256" key="6">
    <source>
        <dbReference type="ARBA" id="ARBA00022801"/>
    </source>
</evidence>
<dbReference type="Pfam" id="PF23023">
    <property type="entry name" value="Anti-Pycsar_Apyc1"/>
    <property type="match status" value="1"/>
</dbReference>
<dbReference type="InterPro" id="IPR013471">
    <property type="entry name" value="RNase_Z/BN"/>
</dbReference>
<evidence type="ECO:0000256" key="3">
    <source>
        <dbReference type="ARBA" id="ARBA00022722"/>
    </source>
</evidence>
<feature type="binding site" evidence="8">
    <location>
        <position position="141"/>
    </location>
    <ligand>
        <name>Zn(2+)</name>
        <dbReference type="ChEBI" id="CHEBI:29105"/>
        <label>1</label>
        <note>catalytic</note>
    </ligand>
</feature>
<evidence type="ECO:0000313" key="10">
    <source>
        <dbReference type="Proteomes" id="UP001203338"/>
    </source>
</evidence>
<comment type="function">
    <text evidence="8">Zinc phosphodiesterase, which displays some tRNA 3'-processing endonuclease activity. Probably involved in tRNA maturation, by removing a 3'-trailer from precursor tRNA.</text>
</comment>
<keyword evidence="4 8" id="KW-0479">Metal-binding</keyword>
<evidence type="ECO:0000256" key="5">
    <source>
        <dbReference type="ARBA" id="ARBA00022759"/>
    </source>
</evidence>
<feature type="binding site" evidence="8">
    <location>
        <position position="62"/>
    </location>
    <ligand>
        <name>Zn(2+)</name>
        <dbReference type="ChEBI" id="CHEBI:29105"/>
        <label>1</label>
        <note>catalytic</note>
    </ligand>
</feature>
<comment type="subunit">
    <text evidence="1 8">Homodimer.</text>
</comment>
<feature type="active site" description="Proton acceptor" evidence="8">
    <location>
        <position position="66"/>
    </location>
</feature>
<comment type="catalytic activity">
    <reaction evidence="8">
        <text>Endonucleolytic cleavage of RNA, removing extra 3' nucleotides from tRNA precursor, generating 3' termini of tRNAs. A 3'-hydroxy group is left at the tRNA terminus and a 5'-phosphoryl group is left at the trailer molecule.</text>
        <dbReference type="EC" id="3.1.26.11"/>
    </reaction>
</comment>
<keyword evidence="2 8" id="KW-0819">tRNA processing</keyword>
<dbReference type="RefSeq" id="WP_249701147.1">
    <property type="nucleotide sequence ID" value="NZ_JAMFLX010000027.1"/>
</dbReference>
<evidence type="ECO:0000256" key="4">
    <source>
        <dbReference type="ARBA" id="ARBA00022723"/>
    </source>
</evidence>
<keyword evidence="5 8" id="KW-0255">Endonuclease</keyword>
<name>A0ABT0PJG1_9GAMM</name>
<feature type="binding site" evidence="8">
    <location>
        <position position="67"/>
    </location>
    <ligand>
        <name>Zn(2+)</name>
        <dbReference type="ChEBI" id="CHEBI:29105"/>
        <label>2</label>
        <note>catalytic</note>
    </ligand>
</feature>
<dbReference type="CDD" id="cd07717">
    <property type="entry name" value="RNaseZ_ZiPD-like_MBL-fold"/>
    <property type="match status" value="1"/>
</dbReference>
<reference evidence="9 10" key="1">
    <citation type="submission" date="2022-05" db="EMBL/GenBank/DDBJ databases">
        <authorList>
            <person name="Park J.-S."/>
        </authorList>
    </citation>
    <scope>NUCLEOTIDE SEQUENCE [LARGE SCALE GENOMIC DNA]</scope>
    <source>
        <strain evidence="9 10">2012CJ34-2</strain>
    </source>
</reference>
<dbReference type="GO" id="GO:0042781">
    <property type="term" value="F:3'-tRNA processing endoribonuclease activity"/>
    <property type="evidence" value="ECO:0007669"/>
    <property type="project" value="UniProtKB-EC"/>
</dbReference>
<comment type="cofactor">
    <cofactor evidence="8">
        <name>Zn(2+)</name>
        <dbReference type="ChEBI" id="CHEBI:29105"/>
    </cofactor>
    <text evidence="8">Binds 2 Zn(2+) ions.</text>
</comment>
<proteinExistence type="inferred from homology"/>
<keyword evidence="6 8" id="KW-0378">Hydrolase</keyword>
<gene>
    <name evidence="8" type="primary">rnz</name>
    <name evidence="9" type="ORF">M3P05_16550</name>
</gene>
<dbReference type="HAMAP" id="MF_01818">
    <property type="entry name" value="RNase_Z_BN"/>
    <property type="match status" value="1"/>
</dbReference>
<feature type="binding site" evidence="8">
    <location>
        <position position="64"/>
    </location>
    <ligand>
        <name>Zn(2+)</name>
        <dbReference type="ChEBI" id="CHEBI:29105"/>
        <label>1</label>
        <note>catalytic</note>
    </ligand>
</feature>
<dbReference type="PANTHER" id="PTHR46018">
    <property type="entry name" value="ZINC PHOSPHODIESTERASE ELAC PROTEIN 1"/>
    <property type="match status" value="1"/>
</dbReference>
<dbReference type="EC" id="3.1.26.11" evidence="8"/>
<feature type="binding site" evidence="8">
    <location>
        <position position="212"/>
    </location>
    <ligand>
        <name>Zn(2+)</name>
        <dbReference type="ChEBI" id="CHEBI:29105"/>
        <label>2</label>
        <note>catalytic</note>
    </ligand>
</feature>
<keyword evidence="3 8" id="KW-0540">Nuclease</keyword>
<protein>
    <recommendedName>
        <fullName evidence="8">Ribonuclease Z</fullName>
        <shortName evidence="8">RNase Z</shortName>
        <ecNumber evidence="8">3.1.26.11</ecNumber>
    </recommendedName>
    <alternativeName>
        <fullName evidence="8">tRNA 3 endonuclease</fullName>
    </alternativeName>
    <alternativeName>
        <fullName evidence="8">tRNase Z</fullName>
    </alternativeName>
</protein>
<keyword evidence="10" id="KW-1185">Reference proteome</keyword>
<keyword evidence="7 8" id="KW-0862">Zinc</keyword>
<dbReference type="PANTHER" id="PTHR46018:SF2">
    <property type="entry name" value="ZINC PHOSPHODIESTERASE ELAC PROTEIN 1"/>
    <property type="match status" value="1"/>
</dbReference>
<evidence type="ECO:0000256" key="1">
    <source>
        <dbReference type="ARBA" id="ARBA00011738"/>
    </source>
</evidence>
<comment type="caution">
    <text evidence="9">The sequence shown here is derived from an EMBL/GenBank/DDBJ whole genome shotgun (WGS) entry which is preliminary data.</text>
</comment>
<evidence type="ECO:0000313" key="9">
    <source>
        <dbReference type="EMBL" id="MCL6271527.1"/>
    </source>
</evidence>
<dbReference type="InterPro" id="IPR036866">
    <property type="entry name" value="RibonucZ/Hydroxyglut_hydro"/>
</dbReference>
<dbReference type="NCBIfam" id="NF000801">
    <property type="entry name" value="PRK00055.1-3"/>
    <property type="match status" value="1"/>
</dbReference>
<feature type="binding site" evidence="8">
    <location>
        <position position="271"/>
    </location>
    <ligand>
        <name>Zn(2+)</name>
        <dbReference type="ChEBI" id="CHEBI:29105"/>
        <label>2</label>
        <note>catalytic</note>
    </ligand>
</feature>
<dbReference type="Proteomes" id="UP001203338">
    <property type="component" value="Unassembled WGS sequence"/>
</dbReference>
<dbReference type="EMBL" id="JAMFLX010000027">
    <property type="protein sequence ID" value="MCL6271527.1"/>
    <property type="molecule type" value="Genomic_DNA"/>
</dbReference>
<dbReference type="Gene3D" id="3.60.15.10">
    <property type="entry name" value="Ribonuclease Z/Hydroxyacylglutathione hydrolase-like"/>
    <property type="match status" value="1"/>
</dbReference>
<evidence type="ECO:0000256" key="8">
    <source>
        <dbReference type="HAMAP-Rule" id="MF_01818"/>
    </source>
</evidence>
<comment type="similarity">
    <text evidence="8">Belongs to the RNase Z family.</text>
</comment>
<sequence>MRLTFFGTAAGLPSKERNVTAQAIARDDAKEWYLIDCGEGTQHRLLYSRYTLSHLQAIFITHIHGDHMFGLPGLLTSASMQGRTEPLTICAPEGVESFVRHALACADVTHMPFELIFLRSDQPDFVCKTIDFSVTSHPLSHRVPSFAYAFEEIPERTSLCQEKLQEMNVPRGPLWGRLQHGEPVELDDGTTVQPEDVLQPPLPGRFAVIGGDNDQPELLAEVLTKADVFVHEATFTSDVREKVGRAWMHSTPAQVAEVAAASGVKHLVLTHFSNRYQRNPKPGHYHIEELRTEARERFSGTIDLAEDMGCWELSRTGEWRKI</sequence>
<dbReference type="SUPFAM" id="SSF56281">
    <property type="entry name" value="Metallo-hydrolase/oxidoreductase"/>
    <property type="match status" value="1"/>
</dbReference>
<organism evidence="9 10">
    <name type="scientific">Parendozoicomonas callyspongiae</name>
    <dbReference type="NCBI Taxonomy" id="2942213"/>
    <lineage>
        <taxon>Bacteria</taxon>
        <taxon>Pseudomonadati</taxon>
        <taxon>Pseudomonadota</taxon>
        <taxon>Gammaproteobacteria</taxon>
        <taxon>Oceanospirillales</taxon>
        <taxon>Endozoicomonadaceae</taxon>
        <taxon>Parendozoicomonas</taxon>
    </lineage>
</organism>
<feature type="binding site" evidence="8">
    <location>
        <position position="212"/>
    </location>
    <ligand>
        <name>Zn(2+)</name>
        <dbReference type="ChEBI" id="CHEBI:29105"/>
        <label>1</label>
        <note>catalytic</note>
    </ligand>
</feature>
<feature type="binding site" evidence="8">
    <location>
        <position position="66"/>
    </location>
    <ligand>
        <name>Zn(2+)</name>
        <dbReference type="ChEBI" id="CHEBI:29105"/>
        <label>2</label>
        <note>catalytic</note>
    </ligand>
</feature>